<dbReference type="SUPFAM" id="SSF54523">
    <property type="entry name" value="Pili subunits"/>
    <property type="match status" value="1"/>
</dbReference>
<dbReference type="EMBL" id="VUNS01000028">
    <property type="protein sequence ID" value="MST99050.1"/>
    <property type="molecule type" value="Genomic_DNA"/>
</dbReference>
<evidence type="ECO:0000256" key="1">
    <source>
        <dbReference type="SAM" id="Phobius"/>
    </source>
</evidence>
<gene>
    <name evidence="2" type="ORF">FYJ85_18615</name>
</gene>
<name>A0A844G5C3_9BACT</name>
<dbReference type="PANTHER" id="PTHR30093">
    <property type="entry name" value="GENERAL SECRETION PATHWAY PROTEIN G"/>
    <property type="match status" value="1"/>
</dbReference>
<dbReference type="Gene3D" id="3.30.700.10">
    <property type="entry name" value="Glycoprotein, Type 4 Pilin"/>
    <property type="match status" value="1"/>
</dbReference>
<dbReference type="Proteomes" id="UP000435649">
    <property type="component" value="Unassembled WGS sequence"/>
</dbReference>
<dbReference type="PANTHER" id="PTHR30093:SF2">
    <property type="entry name" value="TYPE II SECRETION SYSTEM PROTEIN H"/>
    <property type="match status" value="1"/>
</dbReference>
<keyword evidence="3" id="KW-1185">Reference proteome</keyword>
<keyword evidence="1" id="KW-0812">Transmembrane</keyword>
<organism evidence="2 3">
    <name type="scientific">Victivallis lenta</name>
    <dbReference type="NCBI Taxonomy" id="2606640"/>
    <lineage>
        <taxon>Bacteria</taxon>
        <taxon>Pseudomonadati</taxon>
        <taxon>Lentisphaerota</taxon>
        <taxon>Lentisphaeria</taxon>
        <taxon>Victivallales</taxon>
        <taxon>Victivallaceae</taxon>
        <taxon>Victivallis</taxon>
    </lineage>
</organism>
<dbReference type="AlphaFoldDB" id="A0A844G5C3"/>
<dbReference type="Pfam" id="PF07963">
    <property type="entry name" value="N_methyl"/>
    <property type="match status" value="1"/>
</dbReference>
<accession>A0A844G5C3</accession>
<protein>
    <submittedName>
        <fullName evidence="2">Prepilin-type N-terminal cleavage/methylation domain-containing protein</fullName>
    </submittedName>
</protein>
<dbReference type="NCBIfam" id="TIGR02532">
    <property type="entry name" value="IV_pilin_GFxxxE"/>
    <property type="match status" value="1"/>
</dbReference>
<dbReference type="InterPro" id="IPR012902">
    <property type="entry name" value="N_methyl_site"/>
</dbReference>
<evidence type="ECO:0000313" key="2">
    <source>
        <dbReference type="EMBL" id="MST99050.1"/>
    </source>
</evidence>
<keyword evidence="1" id="KW-0472">Membrane</keyword>
<keyword evidence="1" id="KW-1133">Transmembrane helix</keyword>
<dbReference type="InterPro" id="IPR045584">
    <property type="entry name" value="Pilin-like"/>
</dbReference>
<sequence length="223" mass="24426">MKVKKTSFTLIELLVVIAIIAILASMLLPALNQARDRAKSSACLNSLKQCVTGFLLYADDYRGVVQTHDWAGGGSGRKVWIDYVMPPGDPARKSAVCPSWSPFKYTVYPMATYGSNSEGVGEADGIFFLENNFLAFLNFKALKQPSRFTVLADSLCMNPGDALYGNQSFSLTSTGWYKIHIRHGERANLAFADGHAASHSHGDIFKLGWGSVWSSTGETDFRP</sequence>
<comment type="caution">
    <text evidence="2">The sequence shown here is derived from an EMBL/GenBank/DDBJ whole genome shotgun (WGS) entry which is preliminary data.</text>
</comment>
<evidence type="ECO:0000313" key="3">
    <source>
        <dbReference type="Proteomes" id="UP000435649"/>
    </source>
</evidence>
<proteinExistence type="predicted"/>
<feature type="transmembrane region" description="Helical" evidence="1">
    <location>
        <begin position="7"/>
        <end position="31"/>
    </location>
</feature>
<reference evidence="2 3" key="1">
    <citation type="submission" date="2019-08" db="EMBL/GenBank/DDBJ databases">
        <title>In-depth cultivation of the pig gut microbiome towards novel bacterial diversity and tailored functional studies.</title>
        <authorList>
            <person name="Wylensek D."/>
            <person name="Hitch T.C.A."/>
            <person name="Clavel T."/>
        </authorList>
    </citation>
    <scope>NUCLEOTIDE SEQUENCE [LARGE SCALE GENOMIC DNA]</scope>
    <source>
        <strain evidence="2 3">BBE-744-WT-12</strain>
    </source>
</reference>